<feature type="chain" id="PRO_5007628808" description="protein-tyrosine-phosphatase" evidence="11">
    <location>
        <begin position="19"/>
        <end position="1682"/>
    </location>
</feature>
<dbReference type="Gene3D" id="3.90.190.10">
    <property type="entry name" value="Protein tyrosine phosphatase superfamily"/>
    <property type="match status" value="2"/>
</dbReference>
<dbReference type="InterPro" id="IPR036116">
    <property type="entry name" value="FN3_sf"/>
</dbReference>
<reference evidence="16" key="1">
    <citation type="journal article" date="2011" name="PLoS Genet.">
        <title>The genome sequence of the leaf-cutter ant Atta cephalotes reveals insights into its obligate symbiotic lifestyle.</title>
        <authorList>
            <person name="Suen G."/>
            <person name="Teiling C."/>
            <person name="Li L."/>
            <person name="Holt C."/>
            <person name="Abouheif E."/>
            <person name="Bornberg-Bauer E."/>
            <person name="Bouffard P."/>
            <person name="Caldera E.J."/>
            <person name="Cash E."/>
            <person name="Cavanaugh A."/>
            <person name="Denas O."/>
            <person name="Elhaik E."/>
            <person name="Fave M.J."/>
            <person name="Gadau J."/>
            <person name="Gibson J.D."/>
            <person name="Graur D."/>
            <person name="Grubbs K.J."/>
            <person name="Hagen D.E."/>
            <person name="Harkins T.T."/>
            <person name="Helmkampf M."/>
            <person name="Hu H."/>
            <person name="Johnson B.R."/>
            <person name="Kim J."/>
            <person name="Marsh S.E."/>
            <person name="Moeller J.A."/>
            <person name="Munoz-Torres M.C."/>
            <person name="Murphy M.C."/>
            <person name="Naughton M.C."/>
            <person name="Nigam S."/>
            <person name="Overson R."/>
            <person name="Rajakumar R."/>
            <person name="Reese J.T."/>
            <person name="Scott J.J."/>
            <person name="Smith C.R."/>
            <person name="Tao S."/>
            <person name="Tsutsui N.D."/>
            <person name="Viljakainen L."/>
            <person name="Wissler L."/>
            <person name="Yandell M.D."/>
            <person name="Zimmer F."/>
            <person name="Taylor J."/>
            <person name="Slater S.C."/>
            <person name="Clifton S.W."/>
            <person name="Warren W.C."/>
            <person name="Elsik C.G."/>
            <person name="Smith C.D."/>
            <person name="Weinstock G.M."/>
            <person name="Gerardo N.M."/>
            <person name="Currie C.R."/>
        </authorList>
    </citation>
    <scope>NUCLEOTIDE SEQUENCE [LARGE SCALE GENOMIC DNA]</scope>
</reference>
<dbReference type="Pfam" id="PF12248">
    <property type="entry name" value="Methyltransf_FA"/>
    <property type="match status" value="1"/>
</dbReference>
<evidence type="ECO:0000259" key="12">
    <source>
        <dbReference type="PROSITE" id="PS50055"/>
    </source>
</evidence>
<dbReference type="SMART" id="SM00060">
    <property type="entry name" value="FN3"/>
    <property type="match status" value="2"/>
</dbReference>
<dbReference type="Proteomes" id="UP000005205">
    <property type="component" value="Unassembled WGS sequence"/>
</dbReference>
<dbReference type="PROSITE" id="PS50853">
    <property type="entry name" value="FN3"/>
    <property type="match status" value="1"/>
</dbReference>
<keyword evidence="6" id="KW-0904">Protein phosphatase</keyword>
<dbReference type="CDD" id="cd00047">
    <property type="entry name" value="PTPc"/>
    <property type="match status" value="2"/>
</dbReference>
<evidence type="ECO:0000256" key="4">
    <source>
        <dbReference type="ARBA" id="ARBA00022729"/>
    </source>
</evidence>
<feature type="signal peptide" evidence="11">
    <location>
        <begin position="1"/>
        <end position="18"/>
    </location>
</feature>
<dbReference type="EMBL" id="ADTU01008784">
    <property type="status" value="NOT_ANNOTATED_CDS"/>
    <property type="molecule type" value="Genomic_DNA"/>
</dbReference>
<dbReference type="EnsemblMetazoa" id="XM_012198690.1">
    <property type="protein sequence ID" value="XP_012054080.1"/>
    <property type="gene ID" value="LOC105617112"/>
</dbReference>
<dbReference type="SUPFAM" id="SSF49265">
    <property type="entry name" value="Fibronectin type III"/>
    <property type="match status" value="2"/>
</dbReference>
<dbReference type="GO" id="GO:0016020">
    <property type="term" value="C:membrane"/>
    <property type="evidence" value="ECO:0007669"/>
    <property type="project" value="UniProtKB-SubCell"/>
</dbReference>
<comment type="similarity">
    <text evidence="2">Belongs to the protein-tyrosine phosphatase family.</text>
</comment>
<dbReference type="InterPro" id="IPR000242">
    <property type="entry name" value="PTP_cat"/>
</dbReference>
<dbReference type="InterPro" id="IPR022041">
    <property type="entry name" value="Methyltransf_FA"/>
</dbReference>
<keyword evidence="16" id="KW-1185">Reference proteome</keyword>
<evidence type="ECO:0000256" key="5">
    <source>
        <dbReference type="ARBA" id="ARBA00022801"/>
    </source>
</evidence>
<protein>
    <recommendedName>
        <fullName evidence="3">protein-tyrosine-phosphatase</fullName>
        <ecNumber evidence="3">3.1.3.48</ecNumber>
    </recommendedName>
</protein>
<dbReference type="PANTHER" id="PTHR19134">
    <property type="entry name" value="RECEPTOR-TYPE TYROSINE-PROTEIN PHOSPHATASE"/>
    <property type="match status" value="1"/>
</dbReference>
<proteinExistence type="inferred from homology"/>
<keyword evidence="5" id="KW-0378">Hydrolase</keyword>
<dbReference type="STRING" id="12957.A0A158N972"/>
<dbReference type="Pfam" id="PF00102">
    <property type="entry name" value="Y_phosphatase"/>
    <property type="match status" value="2"/>
</dbReference>
<evidence type="ECO:0000313" key="15">
    <source>
        <dbReference type="EnsemblMetazoa" id="XP_012054080.1"/>
    </source>
</evidence>
<evidence type="ECO:0000256" key="10">
    <source>
        <dbReference type="SAM" id="Phobius"/>
    </source>
</evidence>
<feature type="region of interest" description="Disordered" evidence="9">
    <location>
        <begin position="1089"/>
        <end position="1108"/>
    </location>
</feature>
<evidence type="ECO:0000256" key="1">
    <source>
        <dbReference type="ARBA" id="ARBA00004167"/>
    </source>
</evidence>
<gene>
    <name evidence="15" type="primary">105617112</name>
</gene>
<reference evidence="15" key="2">
    <citation type="submission" date="2016-04" db="UniProtKB">
        <authorList>
            <consortium name="EnsemblMetazoa"/>
        </authorList>
    </citation>
    <scope>IDENTIFICATION</scope>
</reference>
<dbReference type="CDD" id="cd00063">
    <property type="entry name" value="FN3"/>
    <property type="match status" value="1"/>
</dbReference>
<dbReference type="Pfam" id="PF00041">
    <property type="entry name" value="fn3"/>
    <property type="match status" value="1"/>
</dbReference>
<evidence type="ECO:0000256" key="7">
    <source>
        <dbReference type="ARBA" id="ARBA00023136"/>
    </source>
</evidence>
<dbReference type="SUPFAM" id="SSF52799">
    <property type="entry name" value="(Phosphotyrosine protein) phosphatases II"/>
    <property type="match status" value="2"/>
</dbReference>
<dbReference type="PROSITE" id="PS50056">
    <property type="entry name" value="TYR_PHOSPHATASE_2"/>
    <property type="match status" value="1"/>
</dbReference>
<evidence type="ECO:0000256" key="8">
    <source>
        <dbReference type="ARBA" id="ARBA00051722"/>
    </source>
</evidence>
<dbReference type="InterPro" id="IPR000387">
    <property type="entry name" value="Tyr_Pase_dom"/>
</dbReference>
<evidence type="ECO:0000313" key="16">
    <source>
        <dbReference type="Proteomes" id="UP000005205"/>
    </source>
</evidence>
<dbReference type="GO" id="GO:0008045">
    <property type="term" value="P:motor neuron axon guidance"/>
    <property type="evidence" value="ECO:0007669"/>
    <property type="project" value="TreeGrafter"/>
</dbReference>
<sequence>MNALMFFIFVSHVLHIFGKVTVLRGPLLSTRPDKIKLRCLSEDDGGALVWNYNLIWHYYQAEKNNLQFRDIIGFNNNAINCKMNANVSCLKAWTKKNDWYLTNSLKTPMGPVFDQRWEDTYYVNKLAVEVKLSFSVRASHDAHILICNGTNYLKDSCYWIIIGGWHNTLSVLRKCATGVPLLGEFPAAGSKCREPLVSFKHKPLSENEWRTFIITWNSIMRRIIVYDTDKIIMTYVDKEESSNDNYHMFIRSITAMLFRFHIYDFLHTTVENAILTSPVFQFNNRTMCIQLLIGLCAECEASIVLHDFTNNDVFVMVTAKGSKAIHGLPTWQSVKIKINSSALDYNTDSKMIIELIPKLNKYSSNPLWAIANVRQCSQNADTDTYCPEGKIGPQCLFSCTHHLSSNSDCKGTELCYEDGSCNAYTYGYGCMKTCGSCFYNEQCNKANGECSKGCNNNSEKTNIKYIEQPWNELFRNMTQLTGNFENLEPGVIYHIGLILDITGIKIHSDWQVAETKCNPVENFNITSKENSITINWQLNPTQLYSCPINWYHLTVYKIDTSMVVSSLTPTSFEYELEYLPSYTSFEVNIYHKNHKLFSQEIHTLEGVPSKVSDLQSMLSANTELILIWRAPLEPNGKIEKYEVFLKVEEYFGCKNLKISILTNHTIINSITNVPTITIRDLHPYRSYSAQVRAYNSRHFSMFAETTFKTAQSEIPSELFNQLTIQNWKLSWSPPEDCTTISGALKARIRIHGISDAVKYFNITKQTSRNYIDLSGLDPKLNGLERYMATVYVIREFMSKENASAYKKIEFETPSTAPPEVTNLEIVEIDTRQNLIHLRWQSPLPPLNGKLRIYGVQLCDTYSKHCSDIQVQFNEFCDLWDDYISVTIENKSSNTKFVEVHTPSTAVFDGVLDMIDKFDSTILLNIPFVINDTQDSMMYVIIKGHNPCEQYLKIPEKLRTRAGIKINEIAWLAAEVSTSEFAGKQFTIGDNYIYGNAKNCPLKSKGYYDIVIIVTDRNLFTESIMLSRSVLIGEVPPKHHEAWLISVILLLVVAGVAFYLYRRKKQKLTEQLMQDEMILSQNIENFEQETKSSISNSKQNLSTSSDRQSLSQTIIPEVSIAANNNEEKTEMSSLVKVKDFENYVRQAIQSGLLDKQYETFSRGQTKPWDYGKLPQNKSKNRYGNLIAYDETRVILKKLPDDGHSDYINANYITGYKKDKHYIATQGPKPNTVIDFWRMIWQENVLIICMLTNVIESGKTKCEQYWPDIGKKKKYGDIIVLNAKHNVFADYCFRIFNVTCGKETRKIEHLHYTAWPDHSVPLYTHSIVTYLKKLLATPPGIGPVVVHCSAGVGRTGTIILCDICLRRAAAEGLVDVFAETTSIRSERANMVDNKQQYLLAHLALVECLLSIPTTLPCNEMLLIQIKALKKQLPLHQQRLQNTAWQDEALRQITSPPSLSECNRVKNRFPELISDRIYLKRYPASDEDSDYLSAVYVDGVKVQNQYLASQLPMPSTINDFWRMIAEFKVELILMLQPPDFQNPTCCAIAPTSGEFKPVPYLNIIMKEVVELEYYTSQKLLLIDSSEKPSREQFVTILCLTEWKPGKNQLPPPVITMVTLWQAAERIARGDGPTVTLCHDGVTGCGLYLALSFLLERMAVERECDVSLAVRAVRRSRPDFVHSLVI</sequence>
<comment type="catalytic activity">
    <reaction evidence="8">
        <text>O-phospho-L-tyrosyl-[protein] + H2O = L-tyrosyl-[protein] + phosphate</text>
        <dbReference type="Rhea" id="RHEA:10684"/>
        <dbReference type="Rhea" id="RHEA-COMP:10136"/>
        <dbReference type="Rhea" id="RHEA-COMP:20101"/>
        <dbReference type="ChEBI" id="CHEBI:15377"/>
        <dbReference type="ChEBI" id="CHEBI:43474"/>
        <dbReference type="ChEBI" id="CHEBI:46858"/>
        <dbReference type="ChEBI" id="CHEBI:61978"/>
        <dbReference type="EC" id="3.1.3.48"/>
    </reaction>
</comment>
<feature type="transmembrane region" description="Helical" evidence="10">
    <location>
        <begin position="1041"/>
        <end position="1060"/>
    </location>
</feature>
<dbReference type="FunFam" id="3.90.190.10:FF:000102">
    <property type="entry name" value="Receptor-type tyrosine-protein phosphatase"/>
    <property type="match status" value="1"/>
</dbReference>
<dbReference type="SMART" id="SM00194">
    <property type="entry name" value="PTPc"/>
    <property type="match status" value="2"/>
</dbReference>
<dbReference type="GO" id="GO:0004725">
    <property type="term" value="F:protein tyrosine phosphatase activity"/>
    <property type="evidence" value="ECO:0007669"/>
    <property type="project" value="UniProtKB-EC"/>
</dbReference>
<comment type="subcellular location">
    <subcellularLocation>
        <location evidence="1">Membrane</location>
        <topology evidence="1">Single-pass membrane protein</topology>
    </subcellularLocation>
</comment>
<dbReference type="Gene3D" id="2.60.40.10">
    <property type="entry name" value="Immunoglobulins"/>
    <property type="match status" value="1"/>
</dbReference>
<dbReference type="InterPro" id="IPR050348">
    <property type="entry name" value="Protein-Tyr_Phosphatase"/>
</dbReference>
<keyword evidence="7 10" id="KW-0472">Membrane</keyword>
<evidence type="ECO:0000256" key="11">
    <source>
        <dbReference type="SAM" id="SignalP"/>
    </source>
</evidence>
<accession>A0A158N972</accession>
<dbReference type="KEGG" id="acep:105617112"/>
<dbReference type="PRINTS" id="PR00700">
    <property type="entry name" value="PRTYPHPHTASE"/>
</dbReference>
<dbReference type="InterPro" id="IPR003595">
    <property type="entry name" value="Tyr_Pase_cat"/>
</dbReference>
<organism evidence="15 16">
    <name type="scientific">Atta cephalotes</name>
    <name type="common">Leafcutter ant</name>
    <dbReference type="NCBI Taxonomy" id="12957"/>
    <lineage>
        <taxon>Eukaryota</taxon>
        <taxon>Metazoa</taxon>
        <taxon>Ecdysozoa</taxon>
        <taxon>Arthropoda</taxon>
        <taxon>Hexapoda</taxon>
        <taxon>Insecta</taxon>
        <taxon>Pterygota</taxon>
        <taxon>Neoptera</taxon>
        <taxon>Endopterygota</taxon>
        <taxon>Hymenoptera</taxon>
        <taxon>Apocrita</taxon>
        <taxon>Aculeata</taxon>
        <taxon>Formicoidea</taxon>
        <taxon>Formicidae</taxon>
        <taxon>Myrmicinae</taxon>
        <taxon>Atta</taxon>
    </lineage>
</organism>
<keyword evidence="10" id="KW-1133">Transmembrane helix</keyword>
<evidence type="ECO:0000259" key="14">
    <source>
        <dbReference type="PROSITE" id="PS50853"/>
    </source>
</evidence>
<dbReference type="InterPro" id="IPR013783">
    <property type="entry name" value="Ig-like_fold"/>
</dbReference>
<evidence type="ECO:0000256" key="2">
    <source>
        <dbReference type="ARBA" id="ARBA00009580"/>
    </source>
</evidence>
<evidence type="ECO:0000259" key="13">
    <source>
        <dbReference type="PROSITE" id="PS50056"/>
    </source>
</evidence>
<dbReference type="OrthoDB" id="6417559at2759"/>
<dbReference type="PANTHER" id="PTHR19134:SF562">
    <property type="entry name" value="PROTEIN-TYROSINE-PHOSPHATASE"/>
    <property type="match status" value="1"/>
</dbReference>
<feature type="domain" description="Tyrosine-protein phosphatase" evidence="12">
    <location>
        <begin position="1152"/>
        <end position="1405"/>
    </location>
</feature>
<feature type="domain" description="Fibronectin type-III" evidence="14">
    <location>
        <begin position="607"/>
        <end position="713"/>
    </location>
</feature>
<feature type="domain" description="Tyrosine specific protein phosphatases" evidence="13">
    <location>
        <begin position="1323"/>
        <end position="1396"/>
    </location>
</feature>
<name>A0A158N972_ATTCE</name>
<dbReference type="SMART" id="SM00404">
    <property type="entry name" value="PTPc_motif"/>
    <property type="match status" value="1"/>
</dbReference>
<keyword evidence="4 11" id="KW-0732">Signal</keyword>
<dbReference type="InterPro" id="IPR016130">
    <property type="entry name" value="Tyr_Pase_AS"/>
</dbReference>
<dbReference type="EC" id="3.1.3.48" evidence="3"/>
<dbReference type="InterPro" id="IPR029021">
    <property type="entry name" value="Prot-tyrosine_phosphatase-like"/>
</dbReference>
<dbReference type="InterPro" id="IPR003961">
    <property type="entry name" value="FN3_dom"/>
</dbReference>
<dbReference type="PROSITE" id="PS00383">
    <property type="entry name" value="TYR_PHOSPHATASE_1"/>
    <property type="match status" value="1"/>
</dbReference>
<dbReference type="PROSITE" id="PS50055">
    <property type="entry name" value="TYR_PHOSPHATASE_PTP"/>
    <property type="match status" value="2"/>
</dbReference>
<dbReference type="InParanoid" id="A0A158N972"/>
<evidence type="ECO:0000256" key="3">
    <source>
        <dbReference type="ARBA" id="ARBA00013064"/>
    </source>
</evidence>
<keyword evidence="10" id="KW-0812">Transmembrane</keyword>
<evidence type="ECO:0000256" key="9">
    <source>
        <dbReference type="SAM" id="MobiDB-lite"/>
    </source>
</evidence>
<evidence type="ECO:0000256" key="6">
    <source>
        <dbReference type="ARBA" id="ARBA00022912"/>
    </source>
</evidence>
<feature type="domain" description="Tyrosine-protein phosphatase" evidence="12">
    <location>
        <begin position="1460"/>
        <end position="1682"/>
    </location>
</feature>